<dbReference type="InterPro" id="IPR051053">
    <property type="entry name" value="ECH/Chromodomain_protein"/>
</dbReference>
<evidence type="ECO:0000313" key="2">
    <source>
        <dbReference type="EMBL" id="EAW29586.1"/>
    </source>
</evidence>
<dbReference type="OrthoDB" id="9777711at2"/>
<dbReference type="InterPro" id="IPR029045">
    <property type="entry name" value="ClpP/crotonase-like_dom_sf"/>
</dbReference>
<evidence type="ECO:0000313" key="3">
    <source>
        <dbReference type="Proteomes" id="UP000004931"/>
    </source>
</evidence>
<gene>
    <name evidence="2" type="ORF">GP2143_12321</name>
</gene>
<dbReference type="SUPFAM" id="SSF52096">
    <property type="entry name" value="ClpP/crotonase"/>
    <property type="match status" value="1"/>
</dbReference>
<dbReference type="AlphaFoldDB" id="A0YHU2"/>
<dbReference type="EMBL" id="AAVT01000024">
    <property type="protein sequence ID" value="EAW29586.1"/>
    <property type="molecule type" value="Genomic_DNA"/>
</dbReference>
<proteinExistence type="inferred from homology"/>
<dbReference type="eggNOG" id="COG1024">
    <property type="taxonomic scope" value="Bacteria"/>
</dbReference>
<dbReference type="CDD" id="cd06558">
    <property type="entry name" value="crotonase-like"/>
    <property type="match status" value="1"/>
</dbReference>
<dbReference type="PANTHER" id="PTHR43684">
    <property type="match status" value="1"/>
</dbReference>
<dbReference type="Proteomes" id="UP000004931">
    <property type="component" value="Unassembled WGS sequence"/>
</dbReference>
<dbReference type="Gene3D" id="3.90.226.10">
    <property type="entry name" value="2-enoyl-CoA Hydratase, Chain A, domain 1"/>
    <property type="match status" value="1"/>
</dbReference>
<feature type="non-terminal residue" evidence="2">
    <location>
        <position position="271"/>
    </location>
</feature>
<keyword evidence="2" id="KW-0456">Lyase</keyword>
<dbReference type="PANTHER" id="PTHR43684:SF4">
    <property type="entry name" value="ENOYL-COA HYDRATASE_ISOMERASE FAMILY PROTEIN (AFU_ORTHOLOGUE AFUA_1G01890)"/>
    <property type="match status" value="1"/>
</dbReference>
<dbReference type="EC" id="4.2.1.17" evidence="2"/>
<accession>A0YHU2</accession>
<keyword evidence="3" id="KW-1185">Reference proteome</keyword>
<reference evidence="2 3" key="1">
    <citation type="journal article" date="2010" name="J. Bacteriol.">
        <title>Genome sequence of the oligotrophic marine Gammaproteobacterium HTCC2143, isolated from the Oregon Coast.</title>
        <authorList>
            <person name="Oh H.M."/>
            <person name="Kang I."/>
            <person name="Ferriera S."/>
            <person name="Giovannoni S.J."/>
            <person name="Cho J.C."/>
        </authorList>
    </citation>
    <scope>NUCLEOTIDE SEQUENCE [LARGE SCALE GENOMIC DNA]</scope>
    <source>
        <strain evidence="2 3">HTCC2143</strain>
    </source>
</reference>
<protein>
    <submittedName>
        <fullName evidence="2">Enoyl-CoA hydratase</fullName>
        <ecNumber evidence="2">4.2.1.17</ecNumber>
    </submittedName>
</protein>
<evidence type="ECO:0000256" key="1">
    <source>
        <dbReference type="ARBA" id="ARBA00005254"/>
    </source>
</evidence>
<dbReference type="InterPro" id="IPR014748">
    <property type="entry name" value="Enoyl-CoA_hydra_C"/>
</dbReference>
<dbReference type="NCBIfam" id="NF006109">
    <property type="entry name" value="PRK08260.1"/>
    <property type="match status" value="1"/>
</dbReference>
<comment type="caution">
    <text evidence="2">The sequence shown here is derived from an EMBL/GenBank/DDBJ whole genome shotgun (WGS) entry which is preliminary data.</text>
</comment>
<dbReference type="Gene3D" id="1.10.12.10">
    <property type="entry name" value="Lyase 2-enoyl-coa Hydratase, Chain A, domain 2"/>
    <property type="match status" value="1"/>
</dbReference>
<name>A0YHU2_9GAMM</name>
<dbReference type="Pfam" id="PF00378">
    <property type="entry name" value="ECH_1"/>
    <property type="match status" value="1"/>
</dbReference>
<dbReference type="GO" id="GO:0004300">
    <property type="term" value="F:enoyl-CoA hydratase activity"/>
    <property type="evidence" value="ECO:0007669"/>
    <property type="project" value="UniProtKB-EC"/>
</dbReference>
<comment type="similarity">
    <text evidence="1">Belongs to the enoyl-CoA hydratase/isomerase family.</text>
</comment>
<sequence length="271" mass="29346">MSFETILYDVDDNILTITLNRPEQLNSFNGKMCFELIEAFDMADADDDVQAIIFTGAGRGFCAGADLSSGAETWEGHSEAMDSDQQRGDGGGEVTRRIYDCLKPVIVAFNGPAVGVGMTMTLSADVRIAAPNIKMGFVFAARGIIPEGCSSYFLPRLVGISKALEWCYSARIFRSEEALGAGLIRSIHEPEDLLPAARKLAKEFTENSSAISNTVLRHMMWRMLGASHPIESHRVDTAGISALGTSPDAAEGITSFLEKRKPNFPGKVSKD</sequence>
<organism evidence="2 3">
    <name type="scientific">marine gamma proteobacterium HTCC2143</name>
    <dbReference type="NCBI Taxonomy" id="247633"/>
    <lineage>
        <taxon>Bacteria</taxon>
        <taxon>Pseudomonadati</taxon>
        <taxon>Pseudomonadota</taxon>
        <taxon>Gammaproteobacteria</taxon>
        <taxon>Cellvibrionales</taxon>
        <taxon>Spongiibacteraceae</taxon>
        <taxon>BD1-7 clade</taxon>
    </lineage>
</organism>
<dbReference type="STRING" id="247633.GP2143_12321"/>
<dbReference type="InterPro" id="IPR001753">
    <property type="entry name" value="Enoyl-CoA_hydra/iso"/>
</dbReference>